<evidence type="ECO:0000313" key="4">
    <source>
        <dbReference type="Proteomes" id="UP000015347"/>
    </source>
</evidence>
<feature type="coiled-coil region" evidence="1">
    <location>
        <begin position="328"/>
        <end position="355"/>
    </location>
</feature>
<dbReference type="RefSeq" id="WP_020040645.1">
    <property type="nucleotide sequence ID" value="NZ_KE557278.1"/>
</dbReference>
<evidence type="ECO:0000313" key="3">
    <source>
        <dbReference type="EMBL" id="EPX79509.1"/>
    </source>
</evidence>
<dbReference type="SUPFAM" id="SSF52200">
    <property type="entry name" value="Toll/Interleukin receptor TIR domain"/>
    <property type="match status" value="1"/>
</dbReference>
<dbReference type="GO" id="GO:0007165">
    <property type="term" value="P:signal transduction"/>
    <property type="evidence" value="ECO:0007669"/>
    <property type="project" value="InterPro"/>
</dbReference>
<protein>
    <recommendedName>
        <fullName evidence="2">TIR domain-containing protein</fullName>
    </recommendedName>
</protein>
<proteinExistence type="predicted"/>
<keyword evidence="4" id="KW-1185">Reference proteome</keyword>
<comment type="caution">
    <text evidence="3">The sequence shown here is derived from an EMBL/GenBank/DDBJ whole genome shotgun (WGS) entry which is preliminary data.</text>
</comment>
<organism evidence="3 4">
    <name type="scientific">Salipiger mucosus DSM 16094</name>
    <dbReference type="NCBI Taxonomy" id="1123237"/>
    <lineage>
        <taxon>Bacteria</taxon>
        <taxon>Pseudomonadati</taxon>
        <taxon>Pseudomonadota</taxon>
        <taxon>Alphaproteobacteria</taxon>
        <taxon>Rhodobacterales</taxon>
        <taxon>Roseobacteraceae</taxon>
        <taxon>Salipiger</taxon>
    </lineage>
</organism>
<dbReference type="Gene3D" id="3.40.50.10140">
    <property type="entry name" value="Toll/interleukin-1 receptor homology (TIR) domain"/>
    <property type="match status" value="1"/>
</dbReference>
<evidence type="ECO:0000256" key="1">
    <source>
        <dbReference type="SAM" id="Coils"/>
    </source>
</evidence>
<dbReference type="InterPro" id="IPR035897">
    <property type="entry name" value="Toll_tir_struct_dom_sf"/>
</dbReference>
<dbReference type="InterPro" id="IPR000157">
    <property type="entry name" value="TIR_dom"/>
</dbReference>
<dbReference type="AlphaFoldDB" id="S9RZV8"/>
<reference evidence="4" key="1">
    <citation type="journal article" date="2014" name="Stand. Genomic Sci.">
        <title>Genome sequence of the exopolysaccharide-producing Salipiger mucosus type strain (DSM 16094(T)), a moderately halophilic member of the Roseobacter clade.</title>
        <authorList>
            <person name="Riedel T."/>
            <person name="Spring S."/>
            <person name="Fiebig A."/>
            <person name="Petersen J."/>
            <person name="Kyrpides N.C."/>
            <person name="Goker M."/>
            <person name="Klenk H.P."/>
        </authorList>
    </citation>
    <scope>NUCLEOTIDE SEQUENCE [LARGE SCALE GENOMIC DNA]</scope>
    <source>
        <strain evidence="4">DSM 16094</strain>
    </source>
</reference>
<dbReference type="PROSITE" id="PS50104">
    <property type="entry name" value="TIR"/>
    <property type="match status" value="1"/>
</dbReference>
<dbReference type="eggNOG" id="ENOG5030WK1">
    <property type="taxonomic scope" value="Bacteria"/>
</dbReference>
<accession>S9RZV8</accession>
<dbReference type="OrthoDB" id="7789182at2"/>
<dbReference type="STRING" id="1123237.Salmuc_04622"/>
<keyword evidence="1" id="KW-0175">Coiled coil</keyword>
<gene>
    <name evidence="3" type="ORF">Salmuc_04622</name>
</gene>
<evidence type="ECO:0000259" key="2">
    <source>
        <dbReference type="PROSITE" id="PS50104"/>
    </source>
</evidence>
<name>S9RZV8_9RHOB</name>
<feature type="domain" description="TIR" evidence="2">
    <location>
        <begin position="8"/>
        <end position="150"/>
    </location>
</feature>
<dbReference type="EMBL" id="APVH01000037">
    <property type="protein sequence ID" value="EPX79509.1"/>
    <property type="molecule type" value="Genomic_DNA"/>
</dbReference>
<sequence>MGGNAAAGKTSIFVSYAHADIEPRTFRTSSLLSELLEGIKYDLTKNDRRAPYRFLRDKEGVLNAGDWIDEALTEAIREADIGLVFLSTQYCQSDSCAAELRQMHARGMPVILVELDDAWERGGKPCAGAMRTAYEDLLSVRFWQCRDGRVETFGYPVPREATGDSREGYYKRLLDVVHALREKREEVLAGAGHAEDAVVIPEEPVNVVMAAPTGDVKEIADRLERSYEAAGLSVLRLDRLEADLSAETVRRAVRQADLFVQVLGMVQGKRMPDHDNTPAVIAQHEIAREEKARIETWVALDFDVEECSERYATFLEEAVPHRTSFEGFEEYSKRVAAEQVANREAEERRERIQDDSDLGGEGVVPIVSIDAAEDDFDLRDRVIDTLGRHVVVFPIHPETEMNKLGEQVKGNDAIVLIYGRGVEGQKRANMRGMYFLRNRARFTPPTRDHFEIAFGDASPAGSTPCPRGKPLHVIRVDEGLDPVATSEFLHSLGVDAPAESL</sequence>
<dbReference type="HOGENOM" id="CLU_543900_0_0_5"/>
<dbReference type="Proteomes" id="UP000015347">
    <property type="component" value="Unassembled WGS sequence"/>
</dbReference>
<dbReference type="Pfam" id="PF13676">
    <property type="entry name" value="TIR_2"/>
    <property type="match status" value="1"/>
</dbReference>